<evidence type="ECO:0000313" key="3">
    <source>
        <dbReference type="Proteomes" id="UP001163046"/>
    </source>
</evidence>
<feature type="compositionally biased region" description="Pro residues" evidence="1">
    <location>
        <begin position="247"/>
        <end position="264"/>
    </location>
</feature>
<gene>
    <name evidence="2" type="ORF">OS493_014849</name>
</gene>
<evidence type="ECO:0000256" key="1">
    <source>
        <dbReference type="SAM" id="MobiDB-lite"/>
    </source>
</evidence>
<reference evidence="2" key="1">
    <citation type="submission" date="2023-01" db="EMBL/GenBank/DDBJ databases">
        <title>Genome assembly of the deep-sea coral Lophelia pertusa.</title>
        <authorList>
            <person name="Herrera S."/>
            <person name="Cordes E."/>
        </authorList>
    </citation>
    <scope>NUCLEOTIDE SEQUENCE</scope>
    <source>
        <strain evidence="2">USNM1676648</strain>
        <tissue evidence="2">Polyp</tissue>
    </source>
</reference>
<feature type="region of interest" description="Disordered" evidence="1">
    <location>
        <begin position="240"/>
        <end position="278"/>
    </location>
</feature>
<dbReference type="OrthoDB" id="5990417at2759"/>
<proteinExistence type="predicted"/>
<evidence type="ECO:0000313" key="2">
    <source>
        <dbReference type="EMBL" id="KAJ7334525.1"/>
    </source>
</evidence>
<feature type="compositionally biased region" description="Polar residues" evidence="1">
    <location>
        <begin position="267"/>
        <end position="277"/>
    </location>
</feature>
<dbReference type="Proteomes" id="UP001163046">
    <property type="component" value="Unassembled WGS sequence"/>
</dbReference>
<organism evidence="2 3">
    <name type="scientific">Desmophyllum pertusum</name>
    <dbReference type="NCBI Taxonomy" id="174260"/>
    <lineage>
        <taxon>Eukaryota</taxon>
        <taxon>Metazoa</taxon>
        <taxon>Cnidaria</taxon>
        <taxon>Anthozoa</taxon>
        <taxon>Hexacorallia</taxon>
        <taxon>Scleractinia</taxon>
        <taxon>Caryophylliina</taxon>
        <taxon>Caryophylliidae</taxon>
        <taxon>Desmophyllum</taxon>
    </lineage>
</organism>
<accession>A0A9W9YDA3</accession>
<dbReference type="EMBL" id="MU827784">
    <property type="protein sequence ID" value="KAJ7334525.1"/>
    <property type="molecule type" value="Genomic_DNA"/>
</dbReference>
<dbReference type="AlphaFoldDB" id="A0A9W9YDA3"/>
<name>A0A9W9YDA3_9CNID</name>
<sequence>MANKDSSFHLYSVMRYPRNFLFNSIYHQDWYICESNERNKQGTPIILDFYNGDPDVLDRCTFLVHPIPQNYNKLINCKNVVGPVEHPEINGQPLPHPPQLVPDTTPPPPVPPVCIPVCPATASAGTSPATLPTAGVSAVSEGPTIPKACVAVNFINSFGSPFNLYSSLKHEAYLVTGSGFKFKLIIERPELHSHVTFYAADPRGKRNILLNGVDHIFEPVISGCPEFEDVLVTSEQDLAPDTSLAPPAKPPSVPIPPSLGPAPPSSVTGTPSSQSDNKTVHYHYHYHRPKAPVPVHACPSSCTESEVCLPSCPLHCCKRKLDEYFDDEDERWTQ</sequence>
<keyword evidence="3" id="KW-1185">Reference proteome</keyword>
<comment type="caution">
    <text evidence="2">The sequence shown here is derived from an EMBL/GenBank/DDBJ whole genome shotgun (WGS) entry which is preliminary data.</text>
</comment>
<protein>
    <submittedName>
        <fullName evidence="2">Uncharacterized protein</fullName>
    </submittedName>
</protein>